<evidence type="ECO:0000256" key="3">
    <source>
        <dbReference type="ARBA" id="ARBA00022692"/>
    </source>
</evidence>
<sequence>MHGRRHAANRFPISEHRMPKQTKPSLFKRFEDLINPFRPAPDIAPPDSVGAFYRFYLKQVWHWFALLLVVGLAGSLVEVALFSFIGQIVDMAQSTPKEDFFSVHGPALLTMAIIALLVRPVLSGLHNLIVHQTINPNFTTMIRWQNHRYVLGQSLAFFQNDLAGRTASRIMQTSLALRDSSVQMVDALWRMVVYSGSAIYLFAQADWLLTLPLLFWLACYIGMLSYFVPLARRRSAASAAARAKLLGRIVDSYTNISTLKLFAHTRLEEQHAQSAMAEQTAKAQMSGRVITAMDFAITSLSGILIAGTAGLAIWLWHTGQASLGVIALSTGLVIRINTMSGWIMWVVSGIFENFGVVQDGLRTIAQPRSVVDVPDAKPLTVTQGDIRFDHVQFHYDARHPVLQGVDLHIKPGEKIGLIGPSGVGKSTLVNLLLRLYDVQGGRILVDHQDIALVQQDSLREQIGIVTQEPSLLHRSIRENLLYGRPGASDAELLQALAQASAADFVPKLSDGDGRQGLDAYVGERGVKLSGGQRQRIAIARVLLKNAPILVLDEATSALDSEVEAAIQDSLDVLMRGKTVIAIAHRLSTIARMDRLVVLNQGHIVESGTHAELLAQGGLYARLWERQSGGFVAQSIDATESSDA</sequence>
<dbReference type="InterPro" id="IPR027417">
    <property type="entry name" value="P-loop_NTPase"/>
</dbReference>
<keyword evidence="5 11" id="KW-0067">ATP-binding</keyword>
<dbReference type="InterPro" id="IPR017871">
    <property type="entry name" value="ABC_transporter-like_CS"/>
</dbReference>
<dbReference type="Pfam" id="PF00664">
    <property type="entry name" value="ABC_membrane"/>
    <property type="match status" value="1"/>
</dbReference>
<evidence type="ECO:0000256" key="8">
    <source>
        <dbReference type="SAM" id="MobiDB-lite"/>
    </source>
</evidence>
<evidence type="ECO:0000256" key="1">
    <source>
        <dbReference type="ARBA" id="ARBA00004651"/>
    </source>
</evidence>
<dbReference type="SMART" id="SM00382">
    <property type="entry name" value="AAA"/>
    <property type="match status" value="1"/>
</dbReference>
<name>A0A4Q7MNB2_9BURK</name>
<dbReference type="FunFam" id="3.40.50.300:FF:000218">
    <property type="entry name" value="Multidrug ABC transporter ATP-binding protein"/>
    <property type="match status" value="1"/>
</dbReference>
<dbReference type="InterPro" id="IPR011527">
    <property type="entry name" value="ABC1_TM_dom"/>
</dbReference>
<comment type="caution">
    <text evidence="11">The sequence shown here is derived from an EMBL/GenBank/DDBJ whole genome shotgun (WGS) entry which is preliminary data.</text>
</comment>
<dbReference type="InterPro" id="IPR003593">
    <property type="entry name" value="AAA+_ATPase"/>
</dbReference>
<dbReference type="EMBL" id="SGWZ01000002">
    <property type="protein sequence ID" value="RZS70007.1"/>
    <property type="molecule type" value="Genomic_DNA"/>
</dbReference>
<dbReference type="Pfam" id="PF00005">
    <property type="entry name" value="ABC_tran"/>
    <property type="match status" value="1"/>
</dbReference>
<dbReference type="GO" id="GO:0005886">
    <property type="term" value="C:plasma membrane"/>
    <property type="evidence" value="ECO:0007669"/>
    <property type="project" value="UniProtKB-SubCell"/>
</dbReference>
<dbReference type="SUPFAM" id="SSF90123">
    <property type="entry name" value="ABC transporter transmembrane region"/>
    <property type="match status" value="1"/>
</dbReference>
<feature type="domain" description="ABC transmembrane type-1" evidence="10">
    <location>
        <begin position="65"/>
        <end position="352"/>
    </location>
</feature>
<keyword evidence="2" id="KW-1003">Cell membrane</keyword>
<keyword evidence="7" id="KW-0472">Membrane</keyword>
<accession>A0A4Q7MNB2</accession>
<organism evidence="11 12">
    <name type="scientific">Kerstersia gyiorum</name>
    <dbReference type="NCBI Taxonomy" id="206506"/>
    <lineage>
        <taxon>Bacteria</taxon>
        <taxon>Pseudomonadati</taxon>
        <taxon>Pseudomonadota</taxon>
        <taxon>Betaproteobacteria</taxon>
        <taxon>Burkholderiales</taxon>
        <taxon>Alcaligenaceae</taxon>
        <taxon>Kerstersia</taxon>
    </lineage>
</organism>
<comment type="subcellular location">
    <subcellularLocation>
        <location evidence="1">Cell membrane</location>
        <topology evidence="1">Multi-pass membrane protein</topology>
    </subcellularLocation>
</comment>
<dbReference type="Gene3D" id="3.40.50.300">
    <property type="entry name" value="P-loop containing nucleotide triphosphate hydrolases"/>
    <property type="match status" value="1"/>
</dbReference>
<evidence type="ECO:0000256" key="2">
    <source>
        <dbReference type="ARBA" id="ARBA00022475"/>
    </source>
</evidence>
<proteinExistence type="predicted"/>
<dbReference type="SUPFAM" id="SSF52540">
    <property type="entry name" value="P-loop containing nucleoside triphosphate hydrolases"/>
    <property type="match status" value="1"/>
</dbReference>
<dbReference type="PANTHER" id="PTHR43394">
    <property type="entry name" value="ATP-DEPENDENT PERMEASE MDL1, MITOCHONDRIAL"/>
    <property type="match status" value="1"/>
</dbReference>
<feature type="domain" description="ABC transporter" evidence="9">
    <location>
        <begin position="386"/>
        <end position="625"/>
    </location>
</feature>
<keyword evidence="6" id="KW-1133">Transmembrane helix</keyword>
<evidence type="ECO:0000256" key="6">
    <source>
        <dbReference type="ARBA" id="ARBA00022989"/>
    </source>
</evidence>
<dbReference type="GO" id="GO:0005524">
    <property type="term" value="F:ATP binding"/>
    <property type="evidence" value="ECO:0007669"/>
    <property type="project" value="UniProtKB-KW"/>
</dbReference>
<evidence type="ECO:0000313" key="12">
    <source>
        <dbReference type="Proteomes" id="UP000292039"/>
    </source>
</evidence>
<dbReference type="InterPro" id="IPR036640">
    <property type="entry name" value="ABC1_TM_sf"/>
</dbReference>
<dbReference type="GO" id="GO:0015421">
    <property type="term" value="F:ABC-type oligopeptide transporter activity"/>
    <property type="evidence" value="ECO:0007669"/>
    <property type="project" value="TreeGrafter"/>
</dbReference>
<evidence type="ECO:0000259" key="9">
    <source>
        <dbReference type="PROSITE" id="PS50893"/>
    </source>
</evidence>
<dbReference type="GO" id="GO:0016887">
    <property type="term" value="F:ATP hydrolysis activity"/>
    <property type="evidence" value="ECO:0007669"/>
    <property type="project" value="InterPro"/>
</dbReference>
<keyword evidence="3" id="KW-0812">Transmembrane</keyword>
<dbReference type="InterPro" id="IPR003439">
    <property type="entry name" value="ABC_transporter-like_ATP-bd"/>
</dbReference>
<dbReference type="AlphaFoldDB" id="A0A4Q7MNB2"/>
<dbReference type="PROSITE" id="PS50929">
    <property type="entry name" value="ABC_TM1F"/>
    <property type="match status" value="1"/>
</dbReference>
<dbReference type="InterPro" id="IPR039421">
    <property type="entry name" value="Type_1_exporter"/>
</dbReference>
<dbReference type="PROSITE" id="PS50893">
    <property type="entry name" value="ABC_TRANSPORTER_2"/>
    <property type="match status" value="1"/>
</dbReference>
<dbReference type="Proteomes" id="UP000292039">
    <property type="component" value="Unassembled WGS sequence"/>
</dbReference>
<keyword evidence="4" id="KW-0547">Nucleotide-binding</keyword>
<evidence type="ECO:0000313" key="11">
    <source>
        <dbReference type="EMBL" id="RZS70007.1"/>
    </source>
</evidence>
<evidence type="ECO:0000256" key="5">
    <source>
        <dbReference type="ARBA" id="ARBA00022840"/>
    </source>
</evidence>
<evidence type="ECO:0000256" key="7">
    <source>
        <dbReference type="ARBA" id="ARBA00023136"/>
    </source>
</evidence>
<feature type="region of interest" description="Disordered" evidence="8">
    <location>
        <begin position="1"/>
        <end position="20"/>
    </location>
</feature>
<dbReference type="PANTHER" id="PTHR43394:SF1">
    <property type="entry name" value="ATP-BINDING CASSETTE SUB-FAMILY B MEMBER 10, MITOCHONDRIAL"/>
    <property type="match status" value="1"/>
</dbReference>
<dbReference type="FunFam" id="1.20.1560.10:FF:000070">
    <property type="entry name" value="Multidrug ABC transporter ATP-binding protein"/>
    <property type="match status" value="1"/>
</dbReference>
<protein>
    <submittedName>
        <fullName evidence="11">ATP-binding cassette subfamily B multidrug efflux pump</fullName>
    </submittedName>
</protein>
<evidence type="ECO:0000256" key="4">
    <source>
        <dbReference type="ARBA" id="ARBA00022741"/>
    </source>
</evidence>
<dbReference type="PROSITE" id="PS00211">
    <property type="entry name" value="ABC_TRANSPORTER_1"/>
    <property type="match status" value="1"/>
</dbReference>
<dbReference type="Gene3D" id="1.20.1560.10">
    <property type="entry name" value="ABC transporter type 1, transmembrane domain"/>
    <property type="match status" value="1"/>
</dbReference>
<reference evidence="11 12" key="1">
    <citation type="submission" date="2019-02" db="EMBL/GenBank/DDBJ databases">
        <title>Genomic Encyclopedia of Type Strains, Phase IV (KMG-IV): sequencing the most valuable type-strain genomes for metagenomic binning, comparative biology and taxonomic classification.</title>
        <authorList>
            <person name="Goeker M."/>
        </authorList>
    </citation>
    <scope>NUCLEOTIDE SEQUENCE [LARGE SCALE GENOMIC DNA]</scope>
    <source>
        <strain evidence="11 12">DSM 16618</strain>
    </source>
</reference>
<gene>
    <name evidence="11" type="ORF">EV679_1395</name>
</gene>
<evidence type="ECO:0000259" key="10">
    <source>
        <dbReference type="PROSITE" id="PS50929"/>
    </source>
</evidence>